<feature type="domain" description="HTH cro/C1-type" evidence="2">
    <location>
        <begin position="22"/>
        <end position="76"/>
    </location>
</feature>
<sequence length="196" mass="20893">MKSVPTASGAERAADVRLGRAIRTARHDRGMTLAQVAAEAGLSQPFLSQLELGRTRPSMRSLFRIATALGTTQQALLGRAAGPPPGEAVRGDDAALVEIGAGGARLLLHDPGGADVTEFVGSPQEFGEFFRHGRRELLYVARGTVEVELREDGTSRFSTLQARDSITYPGHVDHRFRQVGPETCVIVLVHSGAPDA</sequence>
<dbReference type="SUPFAM" id="SSF51182">
    <property type="entry name" value="RmlC-like cupins"/>
    <property type="match status" value="1"/>
</dbReference>
<dbReference type="PANTHER" id="PTHR46797:SF1">
    <property type="entry name" value="METHYLPHOSPHONATE SYNTHASE"/>
    <property type="match status" value="1"/>
</dbReference>
<dbReference type="GO" id="GO:0003677">
    <property type="term" value="F:DNA binding"/>
    <property type="evidence" value="ECO:0007669"/>
    <property type="project" value="UniProtKB-KW"/>
</dbReference>
<dbReference type="SUPFAM" id="SSF47413">
    <property type="entry name" value="lambda repressor-like DNA-binding domains"/>
    <property type="match status" value="1"/>
</dbReference>
<name>A0A561SPD8_9PSEU</name>
<proteinExistence type="predicted"/>
<dbReference type="InterPro" id="IPR010982">
    <property type="entry name" value="Lambda_DNA-bd_dom_sf"/>
</dbReference>
<dbReference type="InterPro" id="IPR013096">
    <property type="entry name" value="Cupin_2"/>
</dbReference>
<comment type="caution">
    <text evidence="3">The sequence shown here is derived from an EMBL/GenBank/DDBJ whole genome shotgun (WGS) entry which is preliminary data.</text>
</comment>
<dbReference type="InterPro" id="IPR001387">
    <property type="entry name" value="Cro/C1-type_HTH"/>
</dbReference>
<dbReference type="Gene3D" id="2.60.120.10">
    <property type="entry name" value="Jelly Rolls"/>
    <property type="match status" value="1"/>
</dbReference>
<dbReference type="InterPro" id="IPR050807">
    <property type="entry name" value="TransReg_Diox_bact_type"/>
</dbReference>
<dbReference type="InterPro" id="IPR011051">
    <property type="entry name" value="RmlC_Cupin_sf"/>
</dbReference>
<dbReference type="AlphaFoldDB" id="A0A561SPD8"/>
<evidence type="ECO:0000313" key="4">
    <source>
        <dbReference type="Proteomes" id="UP000321261"/>
    </source>
</evidence>
<dbReference type="PROSITE" id="PS50943">
    <property type="entry name" value="HTH_CROC1"/>
    <property type="match status" value="1"/>
</dbReference>
<organism evidence="3 4">
    <name type="scientific">Pseudonocardia hierapolitana</name>
    <dbReference type="NCBI Taxonomy" id="1128676"/>
    <lineage>
        <taxon>Bacteria</taxon>
        <taxon>Bacillati</taxon>
        <taxon>Actinomycetota</taxon>
        <taxon>Actinomycetes</taxon>
        <taxon>Pseudonocardiales</taxon>
        <taxon>Pseudonocardiaceae</taxon>
        <taxon>Pseudonocardia</taxon>
    </lineage>
</organism>
<dbReference type="Proteomes" id="UP000321261">
    <property type="component" value="Unassembled WGS sequence"/>
</dbReference>
<accession>A0A561SPD8</accession>
<evidence type="ECO:0000313" key="3">
    <source>
        <dbReference type="EMBL" id="TWF76724.1"/>
    </source>
</evidence>
<gene>
    <name evidence="3" type="ORF">FHX44_112619</name>
</gene>
<dbReference type="GO" id="GO:0005829">
    <property type="term" value="C:cytosol"/>
    <property type="evidence" value="ECO:0007669"/>
    <property type="project" value="TreeGrafter"/>
</dbReference>
<reference evidence="3 4" key="1">
    <citation type="submission" date="2019-06" db="EMBL/GenBank/DDBJ databases">
        <title>Sequencing the genomes of 1000 actinobacteria strains.</title>
        <authorList>
            <person name="Klenk H.-P."/>
        </authorList>
    </citation>
    <scope>NUCLEOTIDE SEQUENCE [LARGE SCALE GENOMIC DNA]</scope>
    <source>
        <strain evidence="3 4">DSM 45671</strain>
    </source>
</reference>
<dbReference type="InterPro" id="IPR014710">
    <property type="entry name" value="RmlC-like_jellyroll"/>
</dbReference>
<dbReference type="Gene3D" id="1.10.260.40">
    <property type="entry name" value="lambda repressor-like DNA-binding domains"/>
    <property type="match status" value="1"/>
</dbReference>
<dbReference type="EMBL" id="VIWU01000001">
    <property type="protein sequence ID" value="TWF76724.1"/>
    <property type="molecule type" value="Genomic_DNA"/>
</dbReference>
<dbReference type="GO" id="GO:0003700">
    <property type="term" value="F:DNA-binding transcription factor activity"/>
    <property type="evidence" value="ECO:0007669"/>
    <property type="project" value="TreeGrafter"/>
</dbReference>
<dbReference type="Pfam" id="PF01381">
    <property type="entry name" value="HTH_3"/>
    <property type="match status" value="1"/>
</dbReference>
<evidence type="ECO:0000259" key="2">
    <source>
        <dbReference type="PROSITE" id="PS50943"/>
    </source>
</evidence>
<dbReference type="PANTHER" id="PTHR46797">
    <property type="entry name" value="HTH-TYPE TRANSCRIPTIONAL REGULATOR"/>
    <property type="match status" value="1"/>
</dbReference>
<keyword evidence="1" id="KW-0238">DNA-binding</keyword>
<evidence type="ECO:0000256" key="1">
    <source>
        <dbReference type="ARBA" id="ARBA00023125"/>
    </source>
</evidence>
<dbReference type="CDD" id="cd02209">
    <property type="entry name" value="cupin_XRE_C"/>
    <property type="match status" value="1"/>
</dbReference>
<dbReference type="SMART" id="SM00530">
    <property type="entry name" value="HTH_XRE"/>
    <property type="match status" value="1"/>
</dbReference>
<keyword evidence="4" id="KW-1185">Reference proteome</keyword>
<dbReference type="Pfam" id="PF07883">
    <property type="entry name" value="Cupin_2"/>
    <property type="match status" value="1"/>
</dbReference>
<protein>
    <submittedName>
        <fullName evidence="3">XRE family transcriptional regulator</fullName>
    </submittedName>
</protein>
<dbReference type="CDD" id="cd00093">
    <property type="entry name" value="HTH_XRE"/>
    <property type="match status" value="1"/>
</dbReference>